<gene>
    <name evidence="3" type="ORF">LOTGIDRAFT_172079</name>
</gene>
<dbReference type="PANTHER" id="PTHR46660:SF2">
    <property type="entry name" value="GLYCOSYLTRANSFERASE 1 DOMAIN-CONTAINING PROTEIN 1"/>
    <property type="match status" value="1"/>
</dbReference>
<dbReference type="CDD" id="cd03801">
    <property type="entry name" value="GT4_PimA-like"/>
    <property type="match status" value="1"/>
</dbReference>
<name>V4B9Y8_LOTGI</name>
<dbReference type="GO" id="GO:0016757">
    <property type="term" value="F:glycosyltransferase activity"/>
    <property type="evidence" value="ECO:0007669"/>
    <property type="project" value="UniProtKB-KW"/>
</dbReference>
<evidence type="ECO:0000259" key="2">
    <source>
        <dbReference type="Pfam" id="PF00534"/>
    </source>
</evidence>
<dbReference type="CTD" id="20241999"/>
<dbReference type="OMA" id="FSEWHSE"/>
<dbReference type="KEGG" id="lgi:LOTGIDRAFT_172079"/>
<keyword evidence="1" id="KW-0328">Glycosyltransferase</keyword>
<sequence>MSYVSHRRFLMKEFPLHYFRLESDVWKNIFISQYLLKNGFHCHIKDPLSFLSATQLNNYLDNNNIQCLLGIHLYKSGCLLKDCKKPYVIIIGGTDVNKYHTDLHMLDIMTQTVSSARYLVVFGESLRKRVHHLWPNLPPKKLVEIKQAVITNPSSFCLYEYLRSNDYIDNRSNNCDIKLFLLISGIRHVKDPLYLVKQMSYWHNEDDNIYYIIIGPMIEEDCYKEFTSTIKSLQGVVYIPGLSLSDTHTAIKQAYCVVNSSKSEGMSLALLEAMELGTPVLARNICGNRDLITHKLTGLLFNTPQEFVKEAKYLIMVPNLRETLIAEAKVHVSKQHSSLVEEKKYCELISKCLCQHYSDLP</sequence>
<protein>
    <recommendedName>
        <fullName evidence="2">Glycosyl transferase family 1 domain-containing protein</fullName>
    </recommendedName>
</protein>
<evidence type="ECO:0000313" key="3">
    <source>
        <dbReference type="EMBL" id="ESP02422.1"/>
    </source>
</evidence>
<dbReference type="Pfam" id="PF00534">
    <property type="entry name" value="Glycos_transf_1"/>
    <property type="match status" value="1"/>
</dbReference>
<dbReference type="GeneID" id="20241999"/>
<dbReference type="SUPFAM" id="SSF53756">
    <property type="entry name" value="UDP-Glycosyltransferase/glycogen phosphorylase"/>
    <property type="match status" value="1"/>
</dbReference>
<dbReference type="OrthoDB" id="512920at2759"/>
<dbReference type="HOGENOM" id="CLU_009583_7_1_1"/>
<evidence type="ECO:0000256" key="1">
    <source>
        <dbReference type="ARBA" id="ARBA00022676"/>
    </source>
</evidence>
<dbReference type="PANTHER" id="PTHR46660">
    <property type="match status" value="1"/>
</dbReference>
<evidence type="ECO:0000313" key="4">
    <source>
        <dbReference type="Proteomes" id="UP000030746"/>
    </source>
</evidence>
<dbReference type="EMBL" id="KB200255">
    <property type="protein sequence ID" value="ESP02422.1"/>
    <property type="molecule type" value="Genomic_DNA"/>
</dbReference>
<dbReference type="InterPro" id="IPR052622">
    <property type="entry name" value="Glycosyltransferase_G1"/>
</dbReference>
<dbReference type="InterPro" id="IPR001296">
    <property type="entry name" value="Glyco_trans_1"/>
</dbReference>
<keyword evidence="4" id="KW-1185">Reference proteome</keyword>
<organism evidence="3 4">
    <name type="scientific">Lottia gigantea</name>
    <name type="common">Giant owl limpet</name>
    <dbReference type="NCBI Taxonomy" id="225164"/>
    <lineage>
        <taxon>Eukaryota</taxon>
        <taxon>Metazoa</taxon>
        <taxon>Spiralia</taxon>
        <taxon>Lophotrochozoa</taxon>
        <taxon>Mollusca</taxon>
        <taxon>Gastropoda</taxon>
        <taxon>Patellogastropoda</taxon>
        <taxon>Lottioidea</taxon>
        <taxon>Lottiidae</taxon>
        <taxon>Lottia</taxon>
    </lineage>
</organism>
<dbReference type="Gene3D" id="3.40.50.2000">
    <property type="entry name" value="Glycogen Phosphorylase B"/>
    <property type="match status" value="2"/>
</dbReference>
<keyword evidence="1" id="KW-0808">Transferase</keyword>
<dbReference type="RefSeq" id="XP_009046910.1">
    <property type="nucleotide sequence ID" value="XM_009048662.1"/>
</dbReference>
<dbReference type="AlphaFoldDB" id="V4B9Y8"/>
<reference evidence="3 4" key="1">
    <citation type="journal article" date="2013" name="Nature">
        <title>Insights into bilaterian evolution from three spiralian genomes.</title>
        <authorList>
            <person name="Simakov O."/>
            <person name="Marletaz F."/>
            <person name="Cho S.J."/>
            <person name="Edsinger-Gonzales E."/>
            <person name="Havlak P."/>
            <person name="Hellsten U."/>
            <person name="Kuo D.H."/>
            <person name="Larsson T."/>
            <person name="Lv J."/>
            <person name="Arendt D."/>
            <person name="Savage R."/>
            <person name="Osoegawa K."/>
            <person name="de Jong P."/>
            <person name="Grimwood J."/>
            <person name="Chapman J.A."/>
            <person name="Shapiro H."/>
            <person name="Aerts A."/>
            <person name="Otillar R.P."/>
            <person name="Terry A.Y."/>
            <person name="Boore J.L."/>
            <person name="Grigoriev I.V."/>
            <person name="Lindberg D.R."/>
            <person name="Seaver E.C."/>
            <person name="Weisblat D.A."/>
            <person name="Putnam N.H."/>
            <person name="Rokhsar D.S."/>
        </authorList>
    </citation>
    <scope>NUCLEOTIDE SEQUENCE [LARGE SCALE GENOMIC DNA]</scope>
</reference>
<feature type="domain" description="Glycosyl transferase family 1" evidence="2">
    <location>
        <begin position="178"/>
        <end position="329"/>
    </location>
</feature>
<dbReference type="Proteomes" id="UP000030746">
    <property type="component" value="Unassembled WGS sequence"/>
</dbReference>
<accession>V4B9Y8</accession>
<proteinExistence type="predicted"/>